<evidence type="ECO:0000256" key="10">
    <source>
        <dbReference type="SAM" id="MobiDB-lite"/>
    </source>
</evidence>
<dbReference type="GO" id="GO:0050071">
    <property type="term" value="F:phosphatidylglycerol lysyltransferase activity"/>
    <property type="evidence" value="ECO:0007669"/>
    <property type="project" value="UniProtKB-EC"/>
</dbReference>
<gene>
    <name evidence="13" type="primary">lysX</name>
    <name evidence="13" type="ORF">ABZ510_33825</name>
</gene>
<dbReference type="EMBL" id="JBEYBF010000046">
    <property type="protein sequence ID" value="MEU1956818.1"/>
    <property type="molecule type" value="Genomic_DNA"/>
</dbReference>
<dbReference type="Gene3D" id="2.40.50.140">
    <property type="entry name" value="Nucleic acid-binding proteins"/>
    <property type="match status" value="1"/>
</dbReference>
<dbReference type="EC" id="2.3.2.3" evidence="13"/>
<evidence type="ECO:0000256" key="3">
    <source>
        <dbReference type="ARBA" id="ARBA00022692"/>
    </source>
</evidence>
<sequence>MISTQEPRHPAPPGPSGTPGRFAAIPRVATLVSGVLAAAGLLWSLSPALSTALAGARHYLDRYYLYAPDTNLLWAGLLGLLTLGLAGRKRVAWWALVLYTASWVPANLADLLRAHDRHAAMAALIHLAALTVLVLSRAEFGARIRRCALRPAALTLAAGLLMAAVAGGGVVQLLPGALSSVAQRALWVITELTAHLVPGSPETPGVPSFPAQFLVGLFGALAVTASALVLHRTQRTEYALTDADESALRELLAGADPSGSIDYFATRRDRALIFTPNGRAAIGYRVEYGVCLALGDPIGARDSWPQAIETWRHHARNFGWRVAVIGASESAVPVYQRAGLTAVTAGAEAVLDTRSFSLAAPELAPVRQSVTRLRKAGVTVRIRRHRDIGTADLARLTVRAEEWRHSETERGYPLPLGRLGDRRDGDCLLVEAVDTDDRVLGMLSLVPWGKTGATVELLRRAPGSTTETTDLLIAEFALRAEQHGIHQVSLSFTLFRSVFEAAAREYIPATSRKPLAALHTAAGFVRGARTLPLAFSRWWQLAQWHRASMRYQPRWDPRYVLCDSSRDLARIAVAAARAEGLLPRADGRSTAFTHTGRHRAAPEHPAPARAGTNSGPAEIEPEPITAHRPEQVRVRIEKLDRLAAANVDPYPLPFPPTHTVAAARRTPRGTTVRVSGRLLRRRDYGGVIFGVVRDWTSDIQLLLDRDRLGRQRLDEFGELVDLGDLVSVSGQLGYSRRGELSLLVADWRMLGKCLHPLPDKWRGLSDPEVRMRRGYLDLMIDREARELLARRSAVLRALRDALHDCGFLEVTTPVLQHSPGGAAARSLRTHIDADNTDLHLRAAPEPALKRLCVGGVEKLFELGPGFRNTHADTRHLPEYTVLEAYEAHSDHRRMMTLCRQLVQQAALAANDAMIAMRPTPDGSLHAVDISGEWRVRSIYEALSAEVGVDITPRTALPDLRELCEKADIVHQPGWDEGRTVYALYERLVVEATREPTFYTDFPSSVSPLARPARRDTALAERWDLVAWGIELGSGCSELTDPVEQRRRLAAQSRIAADGGQAAVELDEEFLCALEHAMPPTGGLGLGVDRVIMLLTGRALRETQPFPLVRPR</sequence>
<feature type="transmembrane region" description="Helical" evidence="11">
    <location>
        <begin position="152"/>
        <end position="174"/>
    </location>
</feature>
<feature type="domain" description="Aminoacyl-transfer RNA synthetases class-II family profile" evidence="12">
    <location>
        <begin position="791"/>
        <end position="1110"/>
    </location>
</feature>
<dbReference type="Pfam" id="PF00152">
    <property type="entry name" value="tRNA-synt_2"/>
    <property type="match status" value="1"/>
</dbReference>
<keyword evidence="4" id="KW-0547">Nucleotide-binding</keyword>
<dbReference type="PRINTS" id="PR00982">
    <property type="entry name" value="TRNASYNTHLYS"/>
</dbReference>
<dbReference type="InterPro" id="IPR044136">
    <property type="entry name" value="Lys-tRNA-ligase_II_N"/>
</dbReference>
<name>A0ABV2X109_9NOCA</name>
<reference evidence="13 14" key="1">
    <citation type="submission" date="2024-06" db="EMBL/GenBank/DDBJ databases">
        <title>The Natural Products Discovery Center: Release of the First 8490 Sequenced Strains for Exploring Actinobacteria Biosynthetic Diversity.</title>
        <authorList>
            <person name="Kalkreuter E."/>
            <person name="Kautsar S.A."/>
            <person name="Yang D."/>
            <person name="Bader C.D."/>
            <person name="Teijaro C.N."/>
            <person name="Fluegel L."/>
            <person name="Davis C.M."/>
            <person name="Simpson J.R."/>
            <person name="Lauterbach L."/>
            <person name="Steele A.D."/>
            <person name="Gui C."/>
            <person name="Meng S."/>
            <person name="Li G."/>
            <person name="Viehrig K."/>
            <person name="Ye F."/>
            <person name="Su P."/>
            <person name="Kiefer A.F."/>
            <person name="Nichols A."/>
            <person name="Cepeda A.J."/>
            <person name="Yan W."/>
            <person name="Fan B."/>
            <person name="Jiang Y."/>
            <person name="Adhikari A."/>
            <person name="Zheng C.-J."/>
            <person name="Schuster L."/>
            <person name="Cowan T.M."/>
            <person name="Smanski M.J."/>
            <person name="Chevrette M.G."/>
            <person name="De Carvalho L.P.S."/>
            <person name="Shen B."/>
        </authorList>
    </citation>
    <scope>NUCLEOTIDE SEQUENCE [LARGE SCALE GENOMIC DNA]</scope>
    <source>
        <strain evidence="13 14">NPDC019708</strain>
    </source>
</reference>
<keyword evidence="14" id="KW-1185">Reference proteome</keyword>
<dbReference type="Pfam" id="PF01336">
    <property type="entry name" value="tRNA_anti-codon"/>
    <property type="match status" value="1"/>
</dbReference>
<keyword evidence="6" id="KW-0460">Magnesium</keyword>
<dbReference type="InterPro" id="IPR004364">
    <property type="entry name" value="Aa-tRNA-synt_II"/>
</dbReference>
<keyword evidence="7 11" id="KW-1133">Transmembrane helix</keyword>
<dbReference type="InterPro" id="IPR031553">
    <property type="entry name" value="tRNA-synt_2_TM"/>
</dbReference>
<evidence type="ECO:0000256" key="9">
    <source>
        <dbReference type="ARBA" id="ARBA00023146"/>
    </source>
</evidence>
<feature type="transmembrane region" description="Helical" evidence="11">
    <location>
        <begin position="120"/>
        <end position="140"/>
    </location>
</feature>
<dbReference type="Pfam" id="PF09924">
    <property type="entry name" value="LPG_synthase_C"/>
    <property type="match status" value="1"/>
</dbReference>
<evidence type="ECO:0000313" key="14">
    <source>
        <dbReference type="Proteomes" id="UP001550628"/>
    </source>
</evidence>
<keyword evidence="3 11" id="KW-0812">Transmembrane</keyword>
<dbReference type="Pfam" id="PF16995">
    <property type="entry name" value="tRNA-synt_2_TM"/>
    <property type="match status" value="1"/>
</dbReference>
<evidence type="ECO:0000313" key="13">
    <source>
        <dbReference type="EMBL" id="MEU1956818.1"/>
    </source>
</evidence>
<dbReference type="EC" id="6.1.1.6" evidence="13"/>
<evidence type="ECO:0000259" key="12">
    <source>
        <dbReference type="PROSITE" id="PS50862"/>
    </source>
</evidence>
<keyword evidence="8 11" id="KW-0472">Membrane</keyword>
<evidence type="ECO:0000256" key="6">
    <source>
        <dbReference type="ARBA" id="ARBA00022842"/>
    </source>
</evidence>
<evidence type="ECO:0000256" key="8">
    <source>
        <dbReference type="ARBA" id="ARBA00023136"/>
    </source>
</evidence>
<keyword evidence="9" id="KW-0030">Aminoacyl-tRNA synthetase</keyword>
<dbReference type="InterPro" id="IPR012340">
    <property type="entry name" value="NA-bd_OB-fold"/>
</dbReference>
<evidence type="ECO:0000256" key="11">
    <source>
        <dbReference type="SAM" id="Phobius"/>
    </source>
</evidence>
<organism evidence="13 14">
    <name type="scientific">Nocardia rhamnosiphila</name>
    <dbReference type="NCBI Taxonomy" id="426716"/>
    <lineage>
        <taxon>Bacteria</taxon>
        <taxon>Bacillati</taxon>
        <taxon>Actinomycetota</taxon>
        <taxon>Actinomycetes</taxon>
        <taxon>Mycobacteriales</taxon>
        <taxon>Nocardiaceae</taxon>
        <taxon>Nocardia</taxon>
    </lineage>
</organism>
<keyword evidence="13" id="KW-0808">Transferase</keyword>
<feature type="transmembrane region" description="Helical" evidence="11">
    <location>
        <begin position="91"/>
        <end position="108"/>
    </location>
</feature>
<dbReference type="RefSeq" id="WP_356959908.1">
    <property type="nucleotide sequence ID" value="NZ_JBEYBD010000038.1"/>
</dbReference>
<dbReference type="InterPro" id="IPR004365">
    <property type="entry name" value="NA-bd_OB_tRNA"/>
</dbReference>
<dbReference type="GO" id="GO:0004824">
    <property type="term" value="F:lysine-tRNA ligase activity"/>
    <property type="evidence" value="ECO:0007669"/>
    <property type="project" value="UniProtKB-EC"/>
</dbReference>
<keyword evidence="5" id="KW-0067">ATP-binding</keyword>
<accession>A0ABV2X109</accession>
<dbReference type="SUPFAM" id="SSF50249">
    <property type="entry name" value="Nucleic acid-binding proteins"/>
    <property type="match status" value="1"/>
</dbReference>
<dbReference type="Gene3D" id="3.30.930.10">
    <property type="entry name" value="Bira Bifunctional Protein, Domain 2"/>
    <property type="match status" value="1"/>
</dbReference>
<dbReference type="InterPro" id="IPR024320">
    <property type="entry name" value="LPG_synthase_C"/>
</dbReference>
<comment type="subcellular location">
    <subcellularLocation>
        <location evidence="1">Membrane</location>
        <topology evidence="1">Multi-pass membrane protein</topology>
    </subcellularLocation>
</comment>
<dbReference type="SUPFAM" id="SSF55681">
    <property type="entry name" value="Class II aaRS and biotin synthetases"/>
    <property type="match status" value="1"/>
</dbReference>
<evidence type="ECO:0000256" key="5">
    <source>
        <dbReference type="ARBA" id="ARBA00022840"/>
    </source>
</evidence>
<dbReference type="NCBIfam" id="NF002821">
    <property type="entry name" value="PRK02983.1"/>
    <property type="match status" value="1"/>
</dbReference>
<dbReference type="InterPro" id="IPR006195">
    <property type="entry name" value="aa-tRNA-synth_II"/>
</dbReference>
<dbReference type="InterPro" id="IPR018149">
    <property type="entry name" value="Lys-tRNA-synth_II_C"/>
</dbReference>
<protein>
    <submittedName>
        <fullName evidence="13">Bifunctional lysylphosphatidylglycerol synthetase/lysine--tRNA ligase LysX</fullName>
        <ecNumber evidence="13">2.3.2.3</ecNumber>
        <ecNumber evidence="13">6.1.1.6</ecNumber>
    </submittedName>
</protein>
<keyword evidence="13" id="KW-0012">Acyltransferase</keyword>
<dbReference type="PANTHER" id="PTHR42918:SF15">
    <property type="entry name" value="LYSINE--TRNA LIGASE, CHLOROPLASTIC_MITOCHONDRIAL"/>
    <property type="match status" value="1"/>
</dbReference>
<dbReference type="PROSITE" id="PS50862">
    <property type="entry name" value="AA_TRNA_LIGASE_II"/>
    <property type="match status" value="1"/>
</dbReference>
<evidence type="ECO:0000256" key="1">
    <source>
        <dbReference type="ARBA" id="ARBA00004141"/>
    </source>
</evidence>
<dbReference type="PANTHER" id="PTHR42918">
    <property type="entry name" value="LYSYL-TRNA SYNTHETASE"/>
    <property type="match status" value="1"/>
</dbReference>
<evidence type="ECO:0000256" key="2">
    <source>
        <dbReference type="ARBA" id="ARBA00022598"/>
    </source>
</evidence>
<evidence type="ECO:0000256" key="4">
    <source>
        <dbReference type="ARBA" id="ARBA00022741"/>
    </source>
</evidence>
<proteinExistence type="predicted"/>
<dbReference type="InterPro" id="IPR045864">
    <property type="entry name" value="aa-tRNA-synth_II/BPL/LPL"/>
</dbReference>
<keyword evidence="2 13" id="KW-0436">Ligase</keyword>
<dbReference type="Proteomes" id="UP001550628">
    <property type="component" value="Unassembled WGS sequence"/>
</dbReference>
<comment type="caution">
    <text evidence="13">The sequence shown here is derived from an EMBL/GenBank/DDBJ whole genome shotgun (WGS) entry which is preliminary data.</text>
</comment>
<feature type="transmembrane region" description="Helical" evidence="11">
    <location>
        <begin position="24"/>
        <end position="43"/>
    </location>
</feature>
<feature type="transmembrane region" description="Helical" evidence="11">
    <location>
        <begin position="63"/>
        <end position="84"/>
    </location>
</feature>
<feature type="region of interest" description="Disordered" evidence="10">
    <location>
        <begin position="596"/>
        <end position="625"/>
    </location>
</feature>
<evidence type="ECO:0000256" key="7">
    <source>
        <dbReference type="ARBA" id="ARBA00022989"/>
    </source>
</evidence>
<dbReference type="CDD" id="cd04322">
    <property type="entry name" value="LysRS_N"/>
    <property type="match status" value="1"/>
</dbReference>